<organism evidence="7 8">
    <name type="scientific">Arenicella xantha</name>
    <dbReference type="NCBI Taxonomy" id="644221"/>
    <lineage>
        <taxon>Bacteria</taxon>
        <taxon>Pseudomonadati</taxon>
        <taxon>Pseudomonadota</taxon>
        <taxon>Gammaproteobacteria</taxon>
        <taxon>Arenicellales</taxon>
        <taxon>Arenicellaceae</taxon>
        <taxon>Arenicella</taxon>
    </lineage>
</organism>
<evidence type="ECO:0000259" key="6">
    <source>
        <dbReference type="Pfam" id="PF04085"/>
    </source>
</evidence>
<evidence type="ECO:0000256" key="4">
    <source>
        <dbReference type="ARBA" id="ARBA00032089"/>
    </source>
</evidence>
<comment type="caution">
    <text evidence="7">The sequence shown here is derived from an EMBL/GenBank/DDBJ whole genome shotgun (WGS) entry which is preliminary data.</text>
</comment>
<dbReference type="GO" id="GO:0008360">
    <property type="term" value="P:regulation of cell shape"/>
    <property type="evidence" value="ECO:0007669"/>
    <property type="project" value="UniProtKB-KW"/>
</dbReference>
<dbReference type="Gene3D" id="2.40.10.350">
    <property type="entry name" value="Rod shape-determining protein MreC, domain 2"/>
    <property type="match status" value="1"/>
</dbReference>
<dbReference type="InterPro" id="IPR042177">
    <property type="entry name" value="Cell/Rod_1"/>
</dbReference>
<evidence type="ECO:0000256" key="3">
    <source>
        <dbReference type="ARBA" id="ARBA00022960"/>
    </source>
</evidence>
<dbReference type="PANTHER" id="PTHR34138:SF1">
    <property type="entry name" value="CELL SHAPE-DETERMINING PROTEIN MREC"/>
    <property type="match status" value="1"/>
</dbReference>
<keyword evidence="5" id="KW-0175">Coiled coil</keyword>
<dbReference type="InterPro" id="IPR042175">
    <property type="entry name" value="Cell/Rod_MreC_2"/>
</dbReference>
<keyword evidence="3" id="KW-0133">Cell shape</keyword>
<dbReference type="Pfam" id="PF04085">
    <property type="entry name" value="MreC"/>
    <property type="match status" value="1"/>
</dbReference>
<dbReference type="GO" id="GO:0005886">
    <property type="term" value="C:plasma membrane"/>
    <property type="evidence" value="ECO:0007669"/>
    <property type="project" value="TreeGrafter"/>
</dbReference>
<feature type="domain" description="Rod shape-determining protein MreC beta-barrel core" evidence="6">
    <location>
        <begin position="83"/>
        <end position="228"/>
    </location>
</feature>
<gene>
    <name evidence="7" type="ORF">DFR28_102339</name>
</gene>
<comment type="similarity">
    <text evidence="1">Belongs to the MreC family.</text>
</comment>
<dbReference type="InParanoid" id="A0A395JJF7"/>
<dbReference type="PIRSF" id="PIRSF038471">
    <property type="entry name" value="MreC"/>
    <property type="match status" value="1"/>
</dbReference>
<protein>
    <recommendedName>
        <fullName evidence="2">Cell shape-determining protein MreC</fullName>
    </recommendedName>
    <alternativeName>
        <fullName evidence="4">Cell shape protein MreC</fullName>
    </alternativeName>
</protein>
<evidence type="ECO:0000256" key="2">
    <source>
        <dbReference type="ARBA" id="ARBA00013855"/>
    </source>
</evidence>
<dbReference type="Proteomes" id="UP000253083">
    <property type="component" value="Unassembled WGS sequence"/>
</dbReference>
<keyword evidence="8" id="KW-1185">Reference proteome</keyword>
<proteinExistence type="inferred from homology"/>
<name>A0A395JJF7_9GAMM</name>
<evidence type="ECO:0000313" key="8">
    <source>
        <dbReference type="Proteomes" id="UP000253083"/>
    </source>
</evidence>
<dbReference type="Gene3D" id="2.40.10.340">
    <property type="entry name" value="Rod shape-determining protein MreC, domain 1"/>
    <property type="match status" value="1"/>
</dbReference>
<dbReference type="PANTHER" id="PTHR34138">
    <property type="entry name" value="CELL SHAPE-DETERMINING PROTEIN MREC"/>
    <property type="match status" value="1"/>
</dbReference>
<dbReference type="InterPro" id="IPR007221">
    <property type="entry name" value="MreC"/>
</dbReference>
<evidence type="ECO:0000256" key="1">
    <source>
        <dbReference type="ARBA" id="ARBA00009369"/>
    </source>
</evidence>
<evidence type="ECO:0000256" key="5">
    <source>
        <dbReference type="SAM" id="Coils"/>
    </source>
</evidence>
<evidence type="ECO:0000313" key="7">
    <source>
        <dbReference type="EMBL" id="RBP50923.1"/>
    </source>
</evidence>
<reference evidence="7 8" key="1">
    <citation type="submission" date="2018-06" db="EMBL/GenBank/DDBJ databases">
        <title>Genomic Encyclopedia of Type Strains, Phase IV (KMG-IV): sequencing the most valuable type-strain genomes for metagenomic binning, comparative biology and taxonomic classification.</title>
        <authorList>
            <person name="Goeker M."/>
        </authorList>
    </citation>
    <scope>NUCLEOTIDE SEQUENCE [LARGE SCALE GENOMIC DNA]</scope>
    <source>
        <strain evidence="7 8">DSM 24032</strain>
    </source>
</reference>
<dbReference type="NCBIfam" id="TIGR00219">
    <property type="entry name" value="mreC"/>
    <property type="match status" value="1"/>
</dbReference>
<dbReference type="EMBL" id="QNRT01000002">
    <property type="protein sequence ID" value="RBP50923.1"/>
    <property type="molecule type" value="Genomic_DNA"/>
</dbReference>
<dbReference type="AlphaFoldDB" id="A0A395JJF7"/>
<sequence>MSVLLTPIQYLASVPAAVGRYFTASLTAEPDVQIAYDNLRNEYFKLKSETLLLRTLEEENQGLRELLDASQRVQEKITLAELVAVSLDRYNHRISIDRGLRDRVYVGQAVIDDLGVVGQVTEVMPLSSMVVLITDPGHAMPVQVARNGLRTIVYGTGELSRLRVPFLNQNSDVKVGDLLLSSGLGGRFPNGYPVAEIDDVQIIQDEKFIRVSARPIAKLDRSKHVLLLSRENVKTTLSKTTETN</sequence>
<feature type="coiled-coil region" evidence="5">
    <location>
        <begin position="46"/>
        <end position="76"/>
    </location>
</feature>
<dbReference type="FunCoup" id="A0A395JJF7">
    <property type="interactions" value="366"/>
</dbReference>
<accession>A0A395JJF7</accession>
<dbReference type="InterPro" id="IPR055342">
    <property type="entry name" value="MreC_beta-barrel_core"/>
</dbReference>